<dbReference type="OrthoDB" id="9831498at2759"/>
<name>A0A8J6ASJ4_GALPY</name>
<dbReference type="Proteomes" id="UP000700334">
    <property type="component" value="Unassembled WGS sequence"/>
</dbReference>
<reference evidence="1" key="1">
    <citation type="journal article" date="2021" name="Evol. Appl.">
        <title>The genome of the Pyrenean desman and the effects of bottlenecks and inbreeding on the genomic landscape of an endangered species.</title>
        <authorList>
            <person name="Escoda L."/>
            <person name="Castresana J."/>
        </authorList>
    </citation>
    <scope>NUCLEOTIDE SEQUENCE</scope>
    <source>
        <strain evidence="1">IBE-C5619</strain>
    </source>
</reference>
<dbReference type="Pfam" id="PF15213">
    <property type="entry name" value="CDRT4"/>
    <property type="match status" value="1"/>
</dbReference>
<protein>
    <submittedName>
        <fullName evidence="1">CMT1A duplicated region transcript 4 protein</fullName>
    </submittedName>
</protein>
<dbReference type="PANTHER" id="PTHR37885:SF1">
    <property type="entry name" value="CMT1A DUPLICATED REGION TRANSCRIPT 4 PROTEIN"/>
    <property type="match status" value="1"/>
</dbReference>
<keyword evidence="2" id="KW-1185">Reference proteome</keyword>
<organism evidence="1 2">
    <name type="scientific">Galemys pyrenaicus</name>
    <name type="common">Iberian desman</name>
    <name type="synonym">Pyrenean desman</name>
    <dbReference type="NCBI Taxonomy" id="202257"/>
    <lineage>
        <taxon>Eukaryota</taxon>
        <taxon>Metazoa</taxon>
        <taxon>Chordata</taxon>
        <taxon>Craniata</taxon>
        <taxon>Vertebrata</taxon>
        <taxon>Euteleostomi</taxon>
        <taxon>Mammalia</taxon>
        <taxon>Eutheria</taxon>
        <taxon>Laurasiatheria</taxon>
        <taxon>Eulipotyphla</taxon>
        <taxon>Talpidae</taxon>
        <taxon>Galemys</taxon>
    </lineage>
</organism>
<comment type="caution">
    <text evidence="1">The sequence shown here is derived from an EMBL/GenBank/DDBJ whole genome shotgun (WGS) entry which is preliminary data.</text>
</comment>
<dbReference type="PANTHER" id="PTHR37885">
    <property type="entry name" value="CMT1A DUPLICATED REGION TRANSCRIPT 4 PROTEIN"/>
    <property type="match status" value="1"/>
</dbReference>
<dbReference type="EMBL" id="JAGFMF010011456">
    <property type="protein sequence ID" value="KAG8521875.1"/>
    <property type="molecule type" value="Genomic_DNA"/>
</dbReference>
<gene>
    <name evidence="1" type="ORF">J0S82_000156</name>
</gene>
<proteinExistence type="predicted"/>
<evidence type="ECO:0000313" key="2">
    <source>
        <dbReference type="Proteomes" id="UP000700334"/>
    </source>
</evidence>
<accession>A0A8J6ASJ4</accession>
<evidence type="ECO:0000313" key="1">
    <source>
        <dbReference type="EMBL" id="KAG8521875.1"/>
    </source>
</evidence>
<dbReference type="AlphaFoldDB" id="A0A8J6ASJ4"/>
<sequence length="174" mass="20181">MQDRRCVWDYEVRKPLELQKKMDAKKVKTEEGLSELPQHLVEKCNFWPSYVTYISPVVKRLIERSKARELECLKAFEESRTQRPNKPFSTTQLKRRKLVKSSGNLLKDMKSESTASVWDAVSGPSVIQDSTYFHPDARDGPTANYNKIIFSRKPMTRMLPYSSPLASKEKHSNV</sequence>
<dbReference type="InterPro" id="IPR029185">
    <property type="entry name" value="CDRT4"/>
</dbReference>